<evidence type="ECO:0000256" key="4">
    <source>
        <dbReference type="ARBA" id="ARBA00022989"/>
    </source>
</evidence>
<dbReference type="KEGG" id="hadh:FRZ61_03420"/>
<feature type="transmembrane region" description="Helical" evidence="6">
    <location>
        <begin position="42"/>
        <end position="64"/>
    </location>
</feature>
<feature type="transmembrane region" description="Helical" evidence="6">
    <location>
        <begin position="427"/>
        <end position="445"/>
    </location>
</feature>
<keyword evidence="4 6" id="KW-1133">Transmembrane helix</keyword>
<dbReference type="InterPro" id="IPR002797">
    <property type="entry name" value="Polysacc_synth"/>
</dbReference>
<name>A0A5J6MUK1_9PROT</name>
<dbReference type="RefSeq" id="WP_151114659.1">
    <property type="nucleotide sequence ID" value="NZ_CP042582.1"/>
</dbReference>
<feature type="transmembrane region" description="Helical" evidence="6">
    <location>
        <begin position="76"/>
        <end position="102"/>
    </location>
</feature>
<evidence type="ECO:0000256" key="6">
    <source>
        <dbReference type="SAM" id="Phobius"/>
    </source>
</evidence>
<feature type="transmembrane region" description="Helical" evidence="6">
    <location>
        <begin position="123"/>
        <end position="143"/>
    </location>
</feature>
<accession>A0A5J6MUK1</accession>
<dbReference type="EMBL" id="CP042582">
    <property type="protein sequence ID" value="QEX20425.1"/>
    <property type="molecule type" value="Genomic_DNA"/>
</dbReference>
<keyword evidence="8" id="KW-1185">Reference proteome</keyword>
<feature type="transmembrane region" description="Helical" evidence="6">
    <location>
        <begin position="155"/>
        <end position="172"/>
    </location>
</feature>
<gene>
    <name evidence="7" type="ORF">FRZ61_03420</name>
</gene>
<dbReference type="OrthoDB" id="9800982at2"/>
<feature type="transmembrane region" description="Helical" evidence="6">
    <location>
        <begin position="370"/>
        <end position="391"/>
    </location>
</feature>
<evidence type="ECO:0000256" key="1">
    <source>
        <dbReference type="ARBA" id="ARBA00004651"/>
    </source>
</evidence>
<comment type="subcellular location">
    <subcellularLocation>
        <location evidence="1">Cell membrane</location>
        <topology evidence="1">Multi-pass membrane protein</topology>
    </subcellularLocation>
</comment>
<feature type="transmembrane region" description="Helical" evidence="6">
    <location>
        <begin position="265"/>
        <end position="285"/>
    </location>
</feature>
<dbReference type="GO" id="GO:0005886">
    <property type="term" value="C:plasma membrane"/>
    <property type="evidence" value="ECO:0007669"/>
    <property type="project" value="UniProtKB-SubCell"/>
</dbReference>
<protein>
    <submittedName>
        <fullName evidence="7">Flippase</fullName>
    </submittedName>
</protein>
<dbReference type="Proteomes" id="UP000325797">
    <property type="component" value="Chromosome"/>
</dbReference>
<evidence type="ECO:0000256" key="5">
    <source>
        <dbReference type="ARBA" id="ARBA00023136"/>
    </source>
</evidence>
<organism evidence="7 8">
    <name type="scientific">Hypericibacter adhaerens</name>
    <dbReference type="NCBI Taxonomy" id="2602016"/>
    <lineage>
        <taxon>Bacteria</taxon>
        <taxon>Pseudomonadati</taxon>
        <taxon>Pseudomonadota</taxon>
        <taxon>Alphaproteobacteria</taxon>
        <taxon>Rhodospirillales</taxon>
        <taxon>Dongiaceae</taxon>
        <taxon>Hypericibacter</taxon>
    </lineage>
</organism>
<proteinExistence type="predicted"/>
<dbReference type="Pfam" id="PF01943">
    <property type="entry name" value="Polysacc_synt"/>
    <property type="match status" value="1"/>
</dbReference>
<sequence>MSMPVAALPPDAKAPSAVAADPAKSLDAGHGMAASFKSFVRWSAVVFLLRVGGTALTYVTYILLARWMGAAELGNYVFAFSACMVLSSLTTLGYPASAVRFVRQAAARDQRNEVAGFLRRGNQLSFLASIVAMLGGFLFLWWRQGWSLEWQAMDGALAWAFVGVPLFAILQLHSSYAQSISQFTAAFLPSNFLRQLVLLLIVVVWQLVWGGLSASLVMLFTVAMLPFLLVGQHIYIDRGLKPLRKGATPAYRTWFWTRTSLELQLLVLFTTYFQEMSLTIAGFFLPAEDMAVYSACFRTANLISFGLYAINAILSPQASQLIATGNSAGLQSLIARATQLRFWPSLIAVAVLVAGGSHILHIFGPDFARGHLTLIILGMSQLVIAAAGPVTQILTLSGHQTQSLLAFAIALVATLALNAALLPLFGMLGGAVASLLVTLIWNLWLHRIVVRHVGITPSVLSLRHCFPARKSAMPGSAS</sequence>
<keyword evidence="3 6" id="KW-0812">Transmembrane</keyword>
<dbReference type="PANTHER" id="PTHR30250:SF11">
    <property type="entry name" value="O-ANTIGEN TRANSPORTER-RELATED"/>
    <property type="match status" value="1"/>
</dbReference>
<keyword evidence="2" id="KW-1003">Cell membrane</keyword>
<reference evidence="7 8" key="1">
    <citation type="submission" date="2019-08" db="EMBL/GenBank/DDBJ databases">
        <title>Hyperibacter terrae gen. nov., sp. nov. and Hyperibacter viscosus sp. nov., two new members in the family Rhodospirillaceae isolated from the rhizosphere of Hypericum perforatum.</title>
        <authorList>
            <person name="Noviana Z."/>
        </authorList>
    </citation>
    <scope>NUCLEOTIDE SEQUENCE [LARGE SCALE GENOMIC DNA]</scope>
    <source>
        <strain evidence="7 8">R5959</strain>
    </source>
</reference>
<feature type="transmembrane region" description="Helical" evidence="6">
    <location>
        <begin position="342"/>
        <end position="364"/>
    </location>
</feature>
<dbReference type="AlphaFoldDB" id="A0A5J6MUK1"/>
<evidence type="ECO:0000256" key="2">
    <source>
        <dbReference type="ARBA" id="ARBA00022475"/>
    </source>
</evidence>
<dbReference type="InterPro" id="IPR050833">
    <property type="entry name" value="Poly_Biosynth_Transport"/>
</dbReference>
<evidence type="ECO:0000313" key="8">
    <source>
        <dbReference type="Proteomes" id="UP000325797"/>
    </source>
</evidence>
<feature type="transmembrane region" description="Helical" evidence="6">
    <location>
        <begin position="403"/>
        <end position="421"/>
    </location>
</feature>
<feature type="transmembrane region" description="Helical" evidence="6">
    <location>
        <begin position="192"/>
        <end position="209"/>
    </location>
</feature>
<evidence type="ECO:0000256" key="3">
    <source>
        <dbReference type="ARBA" id="ARBA00022692"/>
    </source>
</evidence>
<keyword evidence="5 6" id="KW-0472">Membrane</keyword>
<feature type="transmembrane region" description="Helical" evidence="6">
    <location>
        <begin position="215"/>
        <end position="236"/>
    </location>
</feature>
<dbReference type="PANTHER" id="PTHR30250">
    <property type="entry name" value="PST FAMILY PREDICTED COLANIC ACID TRANSPORTER"/>
    <property type="match status" value="1"/>
</dbReference>
<evidence type="ECO:0000313" key="7">
    <source>
        <dbReference type="EMBL" id="QEX20425.1"/>
    </source>
</evidence>